<keyword evidence="10" id="KW-1133">Transmembrane helix</keyword>
<dbReference type="PANTHER" id="PTHR48062:SF21">
    <property type="entry name" value="RECEPTOR-LIKE PROTEIN 12"/>
    <property type="match status" value="1"/>
</dbReference>
<accession>A0ABD1M5Q0</accession>
<evidence type="ECO:0000256" key="4">
    <source>
        <dbReference type="ARBA" id="ARBA00022475"/>
    </source>
</evidence>
<dbReference type="InterPro" id="IPR003591">
    <property type="entry name" value="Leu-rich_rpt_typical-subtyp"/>
</dbReference>
<dbReference type="InterPro" id="IPR001611">
    <property type="entry name" value="Leu-rich_rpt"/>
</dbReference>
<evidence type="ECO:0000256" key="11">
    <source>
        <dbReference type="ARBA" id="ARBA00023136"/>
    </source>
</evidence>
<keyword evidence="8" id="KW-0732">Signal</keyword>
<keyword evidence="14" id="KW-1185">Reference proteome</keyword>
<dbReference type="FunFam" id="3.80.10.10:FF:000383">
    <property type="entry name" value="Leucine-rich repeat receptor protein kinase EMS1"/>
    <property type="match status" value="1"/>
</dbReference>
<evidence type="ECO:0000256" key="2">
    <source>
        <dbReference type="ARBA" id="ARBA00004236"/>
    </source>
</evidence>
<dbReference type="Gene3D" id="3.80.10.10">
    <property type="entry name" value="Ribonuclease Inhibitor"/>
    <property type="match status" value="3"/>
</dbReference>
<evidence type="ECO:0000256" key="5">
    <source>
        <dbReference type="ARBA" id="ARBA00022553"/>
    </source>
</evidence>
<dbReference type="AlphaFoldDB" id="A0ABD1M5Q0"/>
<evidence type="ECO:0000256" key="10">
    <source>
        <dbReference type="ARBA" id="ARBA00022989"/>
    </source>
</evidence>
<keyword evidence="6" id="KW-0433">Leucine-rich repeat</keyword>
<keyword evidence="12" id="KW-0325">Glycoprotein</keyword>
<dbReference type="FunFam" id="3.80.10.10:FF:000095">
    <property type="entry name" value="LRR receptor-like serine/threonine-protein kinase GSO1"/>
    <property type="match status" value="1"/>
</dbReference>
<dbReference type="FunFam" id="3.80.10.10:FF:000041">
    <property type="entry name" value="LRR receptor-like serine/threonine-protein kinase ERECTA"/>
    <property type="match status" value="1"/>
</dbReference>
<gene>
    <name evidence="13" type="ORF">Fmac_018690</name>
</gene>
<keyword evidence="4" id="KW-1003">Cell membrane</keyword>
<keyword evidence="11" id="KW-0472">Membrane</keyword>
<comment type="similarity">
    <text evidence="3">Belongs to the RLP family.</text>
</comment>
<sequence length="701" mass="78107">MTGGLCKLKNLQFLELSRNYFVGYLPPCLANLSSLTVLDISHNSFKGTFPSSLLYNLKSLALLALVNNHFKGTFSFNLLANHSHLQVLNIGSYTHDFKIDTENPPFIPSFQLKILEVINCTLNEPSHVPTFLYNQHELRQLHIGLSNMKGRFPNWLLENNTKLDYLNLSNNHLIGPVEFNATTKFSNMHILDVSCNPIREIPPQVGSLFPNLVTLNKSSSSLQGSFPASLGDMRQLINLDISNNKLSGQIPQEFGKGSNDLRFLKLSNNSLSGPFLPSGSNFTKLLSLHQANNSFRGNIPDEIMKNTELRMLDLSNNKLHGEISSWIGRFQSLTFLILSQNSLEGPIPIGFCKLTELAYVDISHNNLNGTLPKCVILLHLRYLHLQNNKFSGPIPTVLVNSPLLLIMNLVNNKISGQIPKWISSFLNLRILMLKKNKLDGPIPSDVCQLKNISIPDLPQNNLSGSIPSCLNNISFGRLDSLNGKVLGKFVVPWVTRSTLYIFYPDTNTLNEFQDEQHFAEYDEQDVDFMSKSRYETYAGNILDLMSGLDLSINKLIGQIPSQMGYLGNIHTLNLSNNHLTGPLPETFSNLKQIESLDLSCNILGGLIPAQLTNLYHLSVFSVAHNNFTGRTPKRVNQFATFEAGSYEGNTLLCGPPLNRSCPSAIEQPTLEIDAPLLRKDGFIGAFLYSFAPPFLCCISLL</sequence>
<evidence type="ECO:0000313" key="13">
    <source>
        <dbReference type="EMBL" id="KAL2331109.1"/>
    </source>
</evidence>
<name>A0ABD1M5Q0_9FABA</name>
<evidence type="ECO:0000256" key="7">
    <source>
        <dbReference type="ARBA" id="ARBA00022692"/>
    </source>
</evidence>
<keyword evidence="5" id="KW-0597">Phosphoprotein</keyword>
<comment type="subcellular location">
    <subcellularLocation>
        <location evidence="2">Cell membrane</location>
    </subcellularLocation>
    <subcellularLocation>
        <location evidence="1">Membrane</location>
        <topology evidence="1">Single-pass membrane protein</topology>
    </subcellularLocation>
</comment>
<evidence type="ECO:0000256" key="9">
    <source>
        <dbReference type="ARBA" id="ARBA00022737"/>
    </source>
</evidence>
<dbReference type="Pfam" id="PF13855">
    <property type="entry name" value="LRR_8"/>
    <property type="match status" value="2"/>
</dbReference>
<dbReference type="InterPro" id="IPR032675">
    <property type="entry name" value="LRR_dom_sf"/>
</dbReference>
<proteinExistence type="inferred from homology"/>
<evidence type="ECO:0000256" key="3">
    <source>
        <dbReference type="ARBA" id="ARBA00009592"/>
    </source>
</evidence>
<dbReference type="SMART" id="SM00369">
    <property type="entry name" value="LRR_TYP"/>
    <property type="match status" value="6"/>
</dbReference>
<dbReference type="GO" id="GO:0005886">
    <property type="term" value="C:plasma membrane"/>
    <property type="evidence" value="ECO:0007669"/>
    <property type="project" value="UniProtKB-SubCell"/>
</dbReference>
<evidence type="ECO:0000256" key="6">
    <source>
        <dbReference type="ARBA" id="ARBA00022614"/>
    </source>
</evidence>
<dbReference type="Proteomes" id="UP001603857">
    <property type="component" value="Unassembled WGS sequence"/>
</dbReference>
<dbReference type="PANTHER" id="PTHR48062">
    <property type="entry name" value="RECEPTOR-LIKE PROTEIN 14"/>
    <property type="match status" value="1"/>
</dbReference>
<evidence type="ECO:0000256" key="12">
    <source>
        <dbReference type="ARBA" id="ARBA00023180"/>
    </source>
</evidence>
<evidence type="ECO:0000313" key="14">
    <source>
        <dbReference type="Proteomes" id="UP001603857"/>
    </source>
</evidence>
<evidence type="ECO:0000256" key="1">
    <source>
        <dbReference type="ARBA" id="ARBA00004167"/>
    </source>
</evidence>
<protein>
    <submittedName>
        <fullName evidence="13">Uncharacterized protein</fullName>
    </submittedName>
</protein>
<dbReference type="EMBL" id="JBGMDY010000006">
    <property type="protein sequence ID" value="KAL2331109.1"/>
    <property type="molecule type" value="Genomic_DNA"/>
</dbReference>
<organism evidence="13 14">
    <name type="scientific">Flemingia macrophylla</name>
    <dbReference type="NCBI Taxonomy" id="520843"/>
    <lineage>
        <taxon>Eukaryota</taxon>
        <taxon>Viridiplantae</taxon>
        <taxon>Streptophyta</taxon>
        <taxon>Embryophyta</taxon>
        <taxon>Tracheophyta</taxon>
        <taxon>Spermatophyta</taxon>
        <taxon>Magnoliopsida</taxon>
        <taxon>eudicotyledons</taxon>
        <taxon>Gunneridae</taxon>
        <taxon>Pentapetalae</taxon>
        <taxon>rosids</taxon>
        <taxon>fabids</taxon>
        <taxon>Fabales</taxon>
        <taxon>Fabaceae</taxon>
        <taxon>Papilionoideae</taxon>
        <taxon>50 kb inversion clade</taxon>
        <taxon>NPAAA clade</taxon>
        <taxon>indigoferoid/millettioid clade</taxon>
        <taxon>Phaseoleae</taxon>
        <taxon>Flemingia</taxon>
    </lineage>
</organism>
<dbReference type="Pfam" id="PF00560">
    <property type="entry name" value="LRR_1"/>
    <property type="match status" value="4"/>
</dbReference>
<keyword evidence="7" id="KW-0812">Transmembrane</keyword>
<keyword evidence="9" id="KW-0677">Repeat</keyword>
<evidence type="ECO:0000256" key="8">
    <source>
        <dbReference type="ARBA" id="ARBA00022729"/>
    </source>
</evidence>
<reference evidence="13 14" key="1">
    <citation type="submission" date="2024-08" db="EMBL/GenBank/DDBJ databases">
        <title>Insights into the chromosomal genome structure of Flemingia macrophylla.</title>
        <authorList>
            <person name="Ding Y."/>
            <person name="Zhao Y."/>
            <person name="Bi W."/>
            <person name="Wu M."/>
            <person name="Zhao G."/>
            <person name="Gong Y."/>
            <person name="Li W."/>
            <person name="Zhang P."/>
        </authorList>
    </citation>
    <scope>NUCLEOTIDE SEQUENCE [LARGE SCALE GENOMIC DNA]</scope>
    <source>
        <strain evidence="13">DYQJB</strain>
        <tissue evidence="13">Leaf</tissue>
    </source>
</reference>
<dbReference type="SUPFAM" id="SSF52058">
    <property type="entry name" value="L domain-like"/>
    <property type="match status" value="2"/>
</dbReference>
<comment type="caution">
    <text evidence="13">The sequence shown here is derived from an EMBL/GenBank/DDBJ whole genome shotgun (WGS) entry which is preliminary data.</text>
</comment>
<dbReference type="InterPro" id="IPR051502">
    <property type="entry name" value="RLP_Defense_Trigger"/>
</dbReference>